<dbReference type="SMART" id="SM00955">
    <property type="entry name" value="RNB"/>
    <property type="match status" value="1"/>
</dbReference>
<dbReference type="Pfam" id="PF00773">
    <property type="entry name" value="RNB"/>
    <property type="match status" value="1"/>
</dbReference>
<evidence type="ECO:0000259" key="2">
    <source>
        <dbReference type="SMART" id="SM00955"/>
    </source>
</evidence>
<dbReference type="PANTHER" id="PTHR23355">
    <property type="entry name" value="RIBONUCLEASE"/>
    <property type="match status" value="1"/>
</dbReference>
<dbReference type="InterPro" id="IPR012340">
    <property type="entry name" value="NA-bd_OB-fold"/>
</dbReference>
<reference evidence="3 4" key="1">
    <citation type="submission" date="2018-06" db="EMBL/GenBank/DDBJ databases">
        <title>Whole genome sequencing of Candida tropicalis (genome annotated by CSBL at Korea University).</title>
        <authorList>
            <person name="Ahn J."/>
        </authorList>
    </citation>
    <scope>NUCLEOTIDE SEQUENCE [LARGE SCALE GENOMIC DNA]</scope>
    <source>
        <strain evidence="3 4">ATCC 20962</strain>
    </source>
</reference>
<comment type="caution">
    <text evidence="3">The sequence shown here is derived from an EMBL/GenBank/DDBJ whole genome shotgun (WGS) entry which is preliminary data.</text>
</comment>
<feature type="region of interest" description="Disordered" evidence="1">
    <location>
        <begin position="26"/>
        <end position="72"/>
    </location>
</feature>
<dbReference type="EMBL" id="QLNQ01000001">
    <property type="protein sequence ID" value="RCK67389.1"/>
    <property type="molecule type" value="Genomic_DNA"/>
</dbReference>
<organism evidence="3 4">
    <name type="scientific">Candida viswanathii</name>
    <dbReference type="NCBI Taxonomy" id="5486"/>
    <lineage>
        <taxon>Eukaryota</taxon>
        <taxon>Fungi</taxon>
        <taxon>Dikarya</taxon>
        <taxon>Ascomycota</taxon>
        <taxon>Saccharomycotina</taxon>
        <taxon>Pichiomycetes</taxon>
        <taxon>Debaryomycetaceae</taxon>
        <taxon>Candida/Lodderomyces clade</taxon>
        <taxon>Candida</taxon>
    </lineage>
</organism>
<dbReference type="AlphaFoldDB" id="A0A367YPA0"/>
<gene>
    <name evidence="3" type="primary">DSS1_0</name>
    <name evidence="3" type="ORF">Cantr_02710</name>
</gene>
<dbReference type="GO" id="GO:0000932">
    <property type="term" value="C:P-body"/>
    <property type="evidence" value="ECO:0007669"/>
    <property type="project" value="TreeGrafter"/>
</dbReference>
<feature type="domain" description="RNB" evidence="2">
    <location>
        <begin position="622"/>
        <end position="985"/>
    </location>
</feature>
<dbReference type="SUPFAM" id="SSF50249">
    <property type="entry name" value="Nucleic acid-binding proteins"/>
    <property type="match status" value="1"/>
</dbReference>
<evidence type="ECO:0000313" key="3">
    <source>
        <dbReference type="EMBL" id="RCK67389.1"/>
    </source>
</evidence>
<evidence type="ECO:0000313" key="4">
    <source>
        <dbReference type="Proteomes" id="UP000253472"/>
    </source>
</evidence>
<dbReference type="STRING" id="5486.A0A367YPA0"/>
<accession>A0A367YPA0</accession>
<dbReference type="Proteomes" id="UP000253472">
    <property type="component" value="Unassembled WGS sequence"/>
</dbReference>
<dbReference type="GO" id="GO:0000175">
    <property type="term" value="F:3'-5'-RNA exonuclease activity"/>
    <property type="evidence" value="ECO:0007669"/>
    <property type="project" value="TreeGrafter"/>
</dbReference>
<proteinExistence type="predicted"/>
<feature type="region of interest" description="Disordered" evidence="1">
    <location>
        <begin position="272"/>
        <end position="308"/>
    </location>
</feature>
<dbReference type="InterPro" id="IPR050180">
    <property type="entry name" value="RNR_Ribonuclease"/>
</dbReference>
<feature type="compositionally biased region" description="Basic and acidic residues" evidence="1">
    <location>
        <begin position="285"/>
        <end position="296"/>
    </location>
</feature>
<dbReference type="PANTHER" id="PTHR23355:SF9">
    <property type="entry name" value="DIS3-LIKE EXONUCLEASE 2"/>
    <property type="match status" value="1"/>
</dbReference>
<sequence>MLHTRPIPKKGGLLILQNRFSLSSTINRKAFPKQKARPIKDDRTDFKSSRRPKQNRQSGRTYPKDEKSATDYDDGFFEDLFSMKPQKKKASPPSEGLADLRKMLQSKPKFTEYADPSNVKLNLDLPNSVLANDIRSRAEKSNTERYGTPSEQWRSKFSKTELKELADFFEQLSYSATVSGVSMDKPINVGDIVTLGTDSLRLYVVVSTPKSFNSTICTLLSDRGEILFTSFFTVGYRFSGVIPEKYHHMLESFVVLEKKYLDVPPVGVPDAKFSKSNDALPEELQSEKSGEGKTTEEGEAEDSGYDPNDLLVQQASSQLLTNTNVRTFIVPLSARNMYKQALLDISNTSYGKLGSMNSALEDLHKRLQSTELGASVASRTFSIFEILARLHNPGLKDESDQKLGISIDKVEDYENKQFKITDILALLTLLRKQSHLWTVIPAKSSFTPTKVRMLSLIESSEHDGAWAELVFKDGLDHIPAHLKANSQNKECRLPRFEQMSAMLRGYINGKFQDDNSMSTLIVSAIRKLNKLLADLGKPVEDLYKNGYSSGRAYDILTTLNKGVNFNPLMWSSELALANKAPSVDAYVRQKYYEHVDASPEDSLSSQTDEVNFYSTDPLQELRVDMKETPIYCIDDPTAHEIDDGISIEQDGNEYVVSIHVAEPSSYLKPDSPISSIAFEKASTTYFPEEAFPMLPKSVSNKAGLGVAAKDTRSFVVQYRLEKKLVDEFIKNKLKDEKYTPSEALLKTVERQIYSNNKILFATVRNFREGFTYDKVNEVLANASRREQYREQGKSDDSDFDNLIKLEHISTLLSSLRKLYGMSMEFFNTMSVRVEKSETIHKESSFERTADGQLKVRLANSNDVICIAPALAGGKSTQLVTQNMIIANHLTAKFAIDNDIKILYRYADPNFNAELKKEYNDLSKEGESVSIDKWIQLFAFFTRASITDTPHKHFLMGLSLYSNITSPLRRYIDLFNQWKIQDYFLGCKRVPDLNLSGIASYLDGQSKIIRGEQRKSVSFWEGLFLRTYRDQVHAGKVSEPIDFKLQLIYNPVNSKSTTVNAFLSNFISVIPRVEVSPELLQDVESGKLKVGEVIPADRIHLKQVDFVEDEIIFEYK</sequence>
<feature type="compositionally biased region" description="Basic and acidic residues" evidence="1">
    <location>
        <begin position="38"/>
        <end position="48"/>
    </location>
</feature>
<protein>
    <submittedName>
        <fullName evidence="3">Exoribonuclease II, mitochondrial</fullName>
    </submittedName>
</protein>
<evidence type="ECO:0000256" key="1">
    <source>
        <dbReference type="SAM" id="MobiDB-lite"/>
    </source>
</evidence>
<dbReference type="InterPro" id="IPR001900">
    <property type="entry name" value="RNase_II/R"/>
</dbReference>
<dbReference type="GO" id="GO:0006402">
    <property type="term" value="P:mRNA catabolic process"/>
    <property type="evidence" value="ECO:0007669"/>
    <property type="project" value="TreeGrafter"/>
</dbReference>
<keyword evidence="4" id="KW-1185">Reference proteome</keyword>
<name>A0A367YPA0_9ASCO</name>
<dbReference type="OrthoDB" id="2285229at2759"/>
<dbReference type="GO" id="GO:0003723">
    <property type="term" value="F:RNA binding"/>
    <property type="evidence" value="ECO:0007669"/>
    <property type="project" value="InterPro"/>
</dbReference>